<evidence type="ECO:0000256" key="7">
    <source>
        <dbReference type="ARBA" id="ARBA00022840"/>
    </source>
</evidence>
<dbReference type="GO" id="GO:0015421">
    <property type="term" value="F:ABC-type oligopeptide transporter activity"/>
    <property type="evidence" value="ECO:0007669"/>
    <property type="project" value="TreeGrafter"/>
</dbReference>
<dbReference type="PROSITE" id="PS50893">
    <property type="entry name" value="ABC_TRANSPORTER_2"/>
    <property type="match status" value="1"/>
</dbReference>
<evidence type="ECO:0000256" key="10">
    <source>
        <dbReference type="ARBA" id="ARBA00023455"/>
    </source>
</evidence>
<feature type="transmembrane region" description="Helical" evidence="11">
    <location>
        <begin position="164"/>
        <end position="183"/>
    </location>
</feature>
<accession>A0AAU2JUN7</accession>
<reference evidence="14" key="1">
    <citation type="submission" date="2022-10" db="EMBL/GenBank/DDBJ databases">
        <title>The complete genomes of actinobacterial strains from the NBC collection.</title>
        <authorList>
            <person name="Joergensen T.S."/>
            <person name="Alvarez Arevalo M."/>
            <person name="Sterndorff E.B."/>
            <person name="Faurdal D."/>
            <person name="Vuksanovic O."/>
            <person name="Mourched A.-S."/>
            <person name="Charusanti P."/>
            <person name="Shaw S."/>
            <person name="Blin K."/>
            <person name="Weber T."/>
        </authorList>
    </citation>
    <scope>NUCLEOTIDE SEQUENCE</scope>
    <source>
        <strain evidence="14">NBC_00049</strain>
    </source>
</reference>
<dbReference type="InterPro" id="IPR003593">
    <property type="entry name" value="AAA+_ATPase"/>
</dbReference>
<proteinExistence type="inferred from homology"/>
<evidence type="ECO:0000256" key="4">
    <source>
        <dbReference type="ARBA" id="ARBA00022519"/>
    </source>
</evidence>
<dbReference type="SUPFAM" id="SSF52540">
    <property type="entry name" value="P-loop containing nucleoside triphosphate hydrolases"/>
    <property type="match status" value="1"/>
</dbReference>
<feature type="domain" description="ABC transmembrane type-1" evidence="13">
    <location>
        <begin position="25"/>
        <end position="281"/>
    </location>
</feature>
<keyword evidence="5 11" id="KW-0812">Transmembrane</keyword>
<feature type="domain" description="ABC transporter" evidence="12">
    <location>
        <begin position="343"/>
        <end position="584"/>
    </location>
</feature>
<dbReference type="GO" id="GO:0005886">
    <property type="term" value="C:plasma membrane"/>
    <property type="evidence" value="ECO:0007669"/>
    <property type="project" value="UniProtKB-SubCell"/>
</dbReference>
<keyword evidence="6" id="KW-0547">Nucleotide-binding</keyword>
<evidence type="ECO:0000259" key="13">
    <source>
        <dbReference type="PROSITE" id="PS50929"/>
    </source>
</evidence>
<keyword evidence="8 11" id="KW-1133">Transmembrane helix</keyword>
<evidence type="ECO:0000256" key="6">
    <source>
        <dbReference type="ARBA" id="ARBA00022741"/>
    </source>
</evidence>
<evidence type="ECO:0000256" key="8">
    <source>
        <dbReference type="ARBA" id="ARBA00022989"/>
    </source>
</evidence>
<comment type="subcellular location">
    <subcellularLocation>
        <location evidence="1">Cell inner membrane</location>
        <topology evidence="1">Multi-pass membrane protein</topology>
    </subcellularLocation>
</comment>
<dbReference type="PANTHER" id="PTHR43394:SF1">
    <property type="entry name" value="ATP-BINDING CASSETTE SUB-FAMILY B MEMBER 10, MITOCHONDRIAL"/>
    <property type="match status" value="1"/>
</dbReference>
<feature type="transmembrane region" description="Helical" evidence="11">
    <location>
        <begin position="20"/>
        <end position="40"/>
    </location>
</feature>
<evidence type="ECO:0000256" key="11">
    <source>
        <dbReference type="SAM" id="Phobius"/>
    </source>
</evidence>
<evidence type="ECO:0000256" key="1">
    <source>
        <dbReference type="ARBA" id="ARBA00004429"/>
    </source>
</evidence>
<dbReference type="PANTHER" id="PTHR43394">
    <property type="entry name" value="ATP-DEPENDENT PERMEASE MDL1, MITOCHONDRIAL"/>
    <property type="match status" value="1"/>
</dbReference>
<dbReference type="InterPro" id="IPR003439">
    <property type="entry name" value="ABC_transporter-like_ATP-bd"/>
</dbReference>
<feature type="transmembrane region" description="Helical" evidence="11">
    <location>
        <begin position="248"/>
        <end position="268"/>
    </location>
</feature>
<evidence type="ECO:0000256" key="3">
    <source>
        <dbReference type="ARBA" id="ARBA00022475"/>
    </source>
</evidence>
<keyword evidence="3" id="KW-1003">Cell membrane</keyword>
<comment type="similarity">
    <text evidence="10">Belongs to the ABC transporter superfamily. Siderophore-Fe(3+) uptake transporter (SIUT) (TC 3.A.1.21) family.</text>
</comment>
<dbReference type="PROSITE" id="PS00211">
    <property type="entry name" value="ABC_TRANSPORTER_1"/>
    <property type="match status" value="1"/>
</dbReference>
<keyword evidence="4" id="KW-0997">Cell inner membrane</keyword>
<keyword evidence="7 14" id="KW-0067">ATP-binding</keyword>
<evidence type="ECO:0000313" key="14">
    <source>
        <dbReference type="EMBL" id="WTU75855.1"/>
    </source>
</evidence>
<dbReference type="SMART" id="SM00382">
    <property type="entry name" value="AAA"/>
    <property type="match status" value="1"/>
</dbReference>
<organism evidence="14">
    <name type="scientific">Streptomyces sp. NBC_00049</name>
    <dbReference type="NCBI Taxonomy" id="2903617"/>
    <lineage>
        <taxon>Bacteria</taxon>
        <taxon>Bacillati</taxon>
        <taxon>Actinomycetota</taxon>
        <taxon>Actinomycetes</taxon>
        <taxon>Kitasatosporales</taxon>
        <taxon>Streptomycetaceae</taxon>
        <taxon>Streptomyces</taxon>
    </lineage>
</organism>
<keyword evidence="2" id="KW-0813">Transport</keyword>
<dbReference type="InterPro" id="IPR011527">
    <property type="entry name" value="ABC1_TM_dom"/>
</dbReference>
<protein>
    <submittedName>
        <fullName evidence="14">ABC transporter ATP-binding protein/permease</fullName>
    </submittedName>
</protein>
<dbReference type="InterPro" id="IPR039421">
    <property type="entry name" value="Type_1_exporter"/>
</dbReference>
<dbReference type="Gene3D" id="3.40.50.300">
    <property type="entry name" value="P-loop containing nucleotide triphosphate hydrolases"/>
    <property type="match status" value="1"/>
</dbReference>
<sequence length="591" mass="63486">MTGLRGRAVRLLWGISPRQVLSVSVLSLVTSVLPAAQVYGTAVMFQSVVDAVTRGTGSETAVTAAAFLAGIAVFNHFIVVLRDHQESLLRSRLPDAVGLMIMEKSARLSLRQFEDPDTYDSLQRATRGAVFRPLEVFTHLIAVGLAAVSFVSVGAVLLRMSVPVALAVCLAPVPAALVGLYFSRRSHAAEHARTEGRRRLTYLEHLLTNDRTYKETRLFGLVPLLLGRSRALVDGFYETDRRIEDRQALYTGLFGLLSAGTTAVAILLSVRSALDTGQVGALAGNIAGIALIQTSVRSLCTSGVQLYENNLFLGHLFSFMDMEEQSAADPGGLPLPPVLRHGIEFRDVSFSYPGETGPPVLDGVSFTVPAGSCVALVGRNGAGKSTLLKLLTRFYEPTGGSILLDGRPLTDYALTELRDNIGMIFQDYQEYEAPVRENIGFGKVSALADDDRLHEAAGIAGAQGFLKEFPDGLDTQLGRWFAGGRQLSGGQWQKVALARAVVRRAPVMILDEPTAAIDAAAEAEVFDVLRTVHARATSLLVAHRFSAVRTADHIVVLDGGRVVEQGSHKELMGSGGGLYSSLFDLQAAGYH</sequence>
<evidence type="ECO:0000256" key="9">
    <source>
        <dbReference type="ARBA" id="ARBA00023136"/>
    </source>
</evidence>
<dbReference type="EMBL" id="CP108264">
    <property type="protein sequence ID" value="WTU75855.1"/>
    <property type="molecule type" value="Genomic_DNA"/>
</dbReference>
<dbReference type="Gene3D" id="1.20.1560.10">
    <property type="entry name" value="ABC transporter type 1, transmembrane domain"/>
    <property type="match status" value="1"/>
</dbReference>
<name>A0AAU2JUN7_9ACTN</name>
<dbReference type="PROSITE" id="PS50929">
    <property type="entry name" value="ABC_TM1F"/>
    <property type="match status" value="1"/>
</dbReference>
<evidence type="ECO:0000256" key="2">
    <source>
        <dbReference type="ARBA" id="ARBA00022448"/>
    </source>
</evidence>
<dbReference type="InterPro" id="IPR027417">
    <property type="entry name" value="P-loop_NTPase"/>
</dbReference>
<dbReference type="FunFam" id="3.40.50.300:FF:000221">
    <property type="entry name" value="Multidrug ABC transporter ATP-binding protein"/>
    <property type="match status" value="1"/>
</dbReference>
<dbReference type="InterPro" id="IPR017871">
    <property type="entry name" value="ABC_transporter-like_CS"/>
</dbReference>
<dbReference type="GO" id="GO:0016887">
    <property type="term" value="F:ATP hydrolysis activity"/>
    <property type="evidence" value="ECO:0007669"/>
    <property type="project" value="InterPro"/>
</dbReference>
<dbReference type="Pfam" id="PF00005">
    <property type="entry name" value="ABC_tran"/>
    <property type="match status" value="1"/>
</dbReference>
<keyword evidence="9 11" id="KW-0472">Membrane</keyword>
<evidence type="ECO:0000259" key="12">
    <source>
        <dbReference type="PROSITE" id="PS50893"/>
    </source>
</evidence>
<gene>
    <name evidence="14" type="ORF">OG327_22390</name>
</gene>
<dbReference type="GO" id="GO:0005524">
    <property type="term" value="F:ATP binding"/>
    <property type="evidence" value="ECO:0007669"/>
    <property type="project" value="UniProtKB-KW"/>
</dbReference>
<evidence type="ECO:0000256" key="5">
    <source>
        <dbReference type="ARBA" id="ARBA00022692"/>
    </source>
</evidence>
<dbReference type="AlphaFoldDB" id="A0AAU2JUN7"/>
<feature type="transmembrane region" description="Helical" evidence="11">
    <location>
        <begin position="136"/>
        <end position="158"/>
    </location>
</feature>
<dbReference type="SUPFAM" id="SSF90123">
    <property type="entry name" value="ABC transporter transmembrane region"/>
    <property type="match status" value="1"/>
</dbReference>
<feature type="transmembrane region" description="Helical" evidence="11">
    <location>
        <begin position="60"/>
        <end position="81"/>
    </location>
</feature>
<dbReference type="InterPro" id="IPR036640">
    <property type="entry name" value="ABC1_TM_sf"/>
</dbReference>